<reference evidence="2" key="1">
    <citation type="submission" date="2014-07" db="EMBL/GenBank/DDBJ databases">
        <title>Identification of a novel salt tolerance gene in wild soybean by whole-genome sequencing.</title>
        <authorList>
            <person name="Lam H.-M."/>
            <person name="Qi X."/>
            <person name="Li M.-W."/>
            <person name="Liu X."/>
            <person name="Xie M."/>
            <person name="Ni M."/>
            <person name="Xu X."/>
        </authorList>
    </citation>
    <scope>NUCLEOTIDE SEQUENCE [LARGE SCALE GENOMIC DNA]</scope>
    <source>
        <tissue evidence="2">Root</tissue>
    </source>
</reference>
<feature type="compositionally biased region" description="Pro residues" evidence="1">
    <location>
        <begin position="101"/>
        <end position="114"/>
    </location>
</feature>
<dbReference type="AlphaFoldDB" id="A0A0B2SKL8"/>
<dbReference type="EMBL" id="KN642065">
    <property type="protein sequence ID" value="KHN45580.1"/>
    <property type="molecule type" value="Genomic_DNA"/>
</dbReference>
<feature type="region of interest" description="Disordered" evidence="1">
    <location>
        <begin position="1"/>
        <end position="28"/>
    </location>
</feature>
<name>A0A0B2SKL8_GLYSO</name>
<proteinExistence type="predicted"/>
<protein>
    <submittedName>
        <fullName evidence="2">Uncharacterized protein</fullName>
    </submittedName>
</protein>
<sequence length="150" mass="15843">MASRKRARTEDIPSSSTPAPPSVTIGQDVQSSQTLVPMLQSLFRGQFIIMHNLQELAHNRPIIPMEHFLEQVAWPEAQLPLVIPNEAAPPEPTPVQVDPGPANPQSPVVNPPSSPKLGETADPPASPIGGIADLSDSLSGEAVALTDSPI</sequence>
<gene>
    <name evidence="2" type="ORF">glysoja_046491</name>
</gene>
<evidence type="ECO:0000256" key="1">
    <source>
        <dbReference type="SAM" id="MobiDB-lite"/>
    </source>
</evidence>
<organism evidence="2">
    <name type="scientific">Glycine soja</name>
    <name type="common">Wild soybean</name>
    <dbReference type="NCBI Taxonomy" id="3848"/>
    <lineage>
        <taxon>Eukaryota</taxon>
        <taxon>Viridiplantae</taxon>
        <taxon>Streptophyta</taxon>
        <taxon>Embryophyta</taxon>
        <taxon>Tracheophyta</taxon>
        <taxon>Spermatophyta</taxon>
        <taxon>Magnoliopsida</taxon>
        <taxon>eudicotyledons</taxon>
        <taxon>Gunneridae</taxon>
        <taxon>Pentapetalae</taxon>
        <taxon>rosids</taxon>
        <taxon>fabids</taxon>
        <taxon>Fabales</taxon>
        <taxon>Fabaceae</taxon>
        <taxon>Papilionoideae</taxon>
        <taxon>50 kb inversion clade</taxon>
        <taxon>NPAAA clade</taxon>
        <taxon>indigoferoid/millettioid clade</taxon>
        <taxon>Phaseoleae</taxon>
        <taxon>Glycine</taxon>
        <taxon>Glycine subgen. Soja</taxon>
    </lineage>
</organism>
<feature type="region of interest" description="Disordered" evidence="1">
    <location>
        <begin position="83"/>
        <end position="150"/>
    </location>
</feature>
<evidence type="ECO:0000313" key="2">
    <source>
        <dbReference type="EMBL" id="KHN45580.1"/>
    </source>
</evidence>
<dbReference type="Proteomes" id="UP000053555">
    <property type="component" value="Unassembled WGS sequence"/>
</dbReference>
<accession>A0A0B2SKL8</accession>